<dbReference type="GO" id="GO:0006298">
    <property type="term" value="P:mismatch repair"/>
    <property type="evidence" value="ECO:0007669"/>
    <property type="project" value="InterPro"/>
</dbReference>
<keyword evidence="4" id="KW-1133">Transmembrane helix</keyword>
<sequence>MEIYNDKAIFYSNELSKINRKYNTISLLRLLSVFLFFTSLYFNIQKTEAYLQGFAVLFLASFFVLMRIHSRLSFQREQTSTLLKINQNEIAFLKREKIPFENGEEFQDFHHTYAYDLDIFGNHSLFQSLNRTATFIGKKTLATSLLDKATNDEIIANQQAIAELNTKLDWRQEFLALAITSSDSKNAYDSLLHWNSFANNKLPKALIIVSFVFPMLFLGVLAAYIFTSKTILLSYLTYLFIINLMVLGKFFKRIQSEITQADRIDKVVKQYSLLVQKIEKETFQSTKLKDLQQQLFFRNVTASTHLNELSELFAKMETVANYVVATLFNGVFLYHVHVLKSLLKWKESYTTELEQWITVIGEFEKLNSLANFAYNNPDFCFPTINSDYKIGFSNLSHPLLNPKNRVGNDTHFYPQSFMVLTGSNMSGKSTFLRSLGINMVLGGMGSVVCASEATIHPLPVLVSMRLSDSLSDSESYFFAEIKRLKQIMDALEVQPAFVLLDEILRGTNSDDKRNGTIEVLKKVIAKKAIGAIATHDIEVCLTTNEYPDTLINNCFEVEIKDNDLHFDYKLRKGVCQNKSATFLMKKMGVI</sequence>
<keyword evidence="4" id="KW-0472">Membrane</keyword>
<evidence type="ECO:0000256" key="1">
    <source>
        <dbReference type="ARBA" id="ARBA00022741"/>
    </source>
</evidence>
<accession>A0A066WJX6</accession>
<dbReference type="RefSeq" id="WP_035661285.1">
    <property type="nucleotide sequence ID" value="NZ_JNCA01000027.1"/>
</dbReference>
<evidence type="ECO:0000256" key="2">
    <source>
        <dbReference type="ARBA" id="ARBA00022840"/>
    </source>
</evidence>
<dbReference type="SUPFAM" id="SSF52540">
    <property type="entry name" value="P-loop containing nucleoside triphosphate hydrolases"/>
    <property type="match status" value="1"/>
</dbReference>
<dbReference type="PANTHER" id="PTHR11361">
    <property type="entry name" value="DNA MISMATCH REPAIR PROTEIN MUTS FAMILY MEMBER"/>
    <property type="match status" value="1"/>
</dbReference>
<dbReference type="GO" id="GO:0005829">
    <property type="term" value="C:cytosol"/>
    <property type="evidence" value="ECO:0007669"/>
    <property type="project" value="TreeGrafter"/>
</dbReference>
<dbReference type="STRING" id="1492738.FEM21_27060"/>
<dbReference type="Proteomes" id="UP000027064">
    <property type="component" value="Unassembled WGS sequence"/>
</dbReference>
<feature type="transmembrane region" description="Helical" evidence="4">
    <location>
        <begin position="205"/>
        <end position="226"/>
    </location>
</feature>
<gene>
    <name evidence="6" type="ORF">FEM21_27060</name>
</gene>
<feature type="domain" description="DNA mismatch repair proteins mutS family" evidence="5">
    <location>
        <begin position="415"/>
        <end position="585"/>
    </location>
</feature>
<dbReference type="GO" id="GO:0030983">
    <property type="term" value="F:mismatched DNA binding"/>
    <property type="evidence" value="ECO:0007669"/>
    <property type="project" value="InterPro"/>
</dbReference>
<protein>
    <submittedName>
        <fullName evidence="6">DNA mismatch repair protein</fullName>
    </submittedName>
</protein>
<keyword evidence="7" id="KW-1185">Reference proteome</keyword>
<dbReference type="InterPro" id="IPR000432">
    <property type="entry name" value="DNA_mismatch_repair_MutS_C"/>
</dbReference>
<dbReference type="OrthoDB" id="9802448at2"/>
<keyword evidence="1" id="KW-0547">Nucleotide-binding</keyword>
<evidence type="ECO:0000313" key="6">
    <source>
        <dbReference type="EMBL" id="KDN54161.1"/>
    </source>
</evidence>
<dbReference type="EMBL" id="JNCA01000027">
    <property type="protein sequence ID" value="KDN54161.1"/>
    <property type="molecule type" value="Genomic_DNA"/>
</dbReference>
<evidence type="ECO:0000313" key="7">
    <source>
        <dbReference type="Proteomes" id="UP000027064"/>
    </source>
</evidence>
<dbReference type="GO" id="GO:0005524">
    <property type="term" value="F:ATP binding"/>
    <property type="evidence" value="ECO:0007669"/>
    <property type="project" value="UniProtKB-KW"/>
</dbReference>
<dbReference type="GO" id="GO:0140664">
    <property type="term" value="F:ATP-dependent DNA damage sensor activity"/>
    <property type="evidence" value="ECO:0007669"/>
    <property type="project" value="InterPro"/>
</dbReference>
<dbReference type="InterPro" id="IPR036187">
    <property type="entry name" value="DNA_mismatch_repair_MutS_sf"/>
</dbReference>
<dbReference type="AlphaFoldDB" id="A0A066WJX6"/>
<evidence type="ECO:0000259" key="5">
    <source>
        <dbReference type="SMART" id="SM00534"/>
    </source>
</evidence>
<dbReference type="InterPro" id="IPR045076">
    <property type="entry name" value="MutS"/>
</dbReference>
<dbReference type="Pfam" id="PF00488">
    <property type="entry name" value="MutS_V"/>
    <property type="match status" value="1"/>
</dbReference>
<dbReference type="PATRIC" id="fig|1492738.3.peg.2692"/>
<reference evidence="6 7" key="1">
    <citation type="submission" date="2014-05" db="EMBL/GenBank/DDBJ databases">
        <title>Genome Sequence of Flavobacterium sp. EM1321.</title>
        <authorList>
            <person name="Shin S.-K."/>
            <person name="Yi H."/>
        </authorList>
    </citation>
    <scope>NUCLEOTIDE SEQUENCE [LARGE SCALE GENOMIC DNA]</scope>
    <source>
        <strain evidence="6 7">EM1321</strain>
    </source>
</reference>
<feature type="transmembrane region" description="Helical" evidence="4">
    <location>
        <begin position="50"/>
        <end position="68"/>
    </location>
</feature>
<evidence type="ECO:0000256" key="3">
    <source>
        <dbReference type="ARBA" id="ARBA00023125"/>
    </source>
</evidence>
<proteinExistence type="predicted"/>
<dbReference type="PANTHER" id="PTHR11361:SF99">
    <property type="entry name" value="DNA MISMATCH REPAIR PROTEIN"/>
    <property type="match status" value="1"/>
</dbReference>
<feature type="transmembrane region" description="Helical" evidence="4">
    <location>
        <begin position="232"/>
        <end position="251"/>
    </location>
</feature>
<comment type="caution">
    <text evidence="6">The sequence shown here is derived from an EMBL/GenBank/DDBJ whole genome shotgun (WGS) entry which is preliminary data.</text>
</comment>
<feature type="transmembrane region" description="Helical" evidence="4">
    <location>
        <begin position="27"/>
        <end position="44"/>
    </location>
</feature>
<keyword evidence="4" id="KW-0812">Transmembrane</keyword>
<keyword evidence="3" id="KW-0238">DNA-binding</keyword>
<name>A0A066WJX6_9FLAO</name>
<dbReference type="SMART" id="SM00534">
    <property type="entry name" value="MUTSac"/>
    <property type="match status" value="1"/>
</dbReference>
<evidence type="ECO:0000256" key="4">
    <source>
        <dbReference type="SAM" id="Phobius"/>
    </source>
</evidence>
<dbReference type="InterPro" id="IPR027417">
    <property type="entry name" value="P-loop_NTPase"/>
</dbReference>
<organism evidence="6 7">
    <name type="scientific">Flavobacterium seoulense</name>
    <dbReference type="NCBI Taxonomy" id="1492738"/>
    <lineage>
        <taxon>Bacteria</taxon>
        <taxon>Pseudomonadati</taxon>
        <taxon>Bacteroidota</taxon>
        <taxon>Flavobacteriia</taxon>
        <taxon>Flavobacteriales</taxon>
        <taxon>Flavobacteriaceae</taxon>
        <taxon>Flavobacterium</taxon>
    </lineage>
</organism>
<dbReference type="Gene3D" id="3.40.50.300">
    <property type="entry name" value="P-loop containing nucleotide triphosphate hydrolases"/>
    <property type="match status" value="1"/>
</dbReference>
<dbReference type="eggNOG" id="COG0249">
    <property type="taxonomic scope" value="Bacteria"/>
</dbReference>
<keyword evidence="2" id="KW-0067">ATP-binding</keyword>
<dbReference type="SUPFAM" id="SSF48334">
    <property type="entry name" value="DNA repair protein MutS, domain III"/>
    <property type="match status" value="1"/>
</dbReference>